<dbReference type="EMBL" id="JACHGW010000002">
    <property type="protein sequence ID" value="MBB6050484.1"/>
    <property type="molecule type" value="Genomic_DNA"/>
</dbReference>
<reference evidence="11 12" key="1">
    <citation type="submission" date="2020-08" db="EMBL/GenBank/DDBJ databases">
        <title>Genomic Encyclopedia of Type Strains, Phase IV (KMG-IV): sequencing the most valuable type-strain genomes for metagenomic binning, comparative biology and taxonomic classification.</title>
        <authorList>
            <person name="Goeker M."/>
        </authorList>
    </citation>
    <scope>NUCLEOTIDE SEQUENCE [LARGE SCALE GENOMIC DNA]</scope>
    <source>
        <strain evidence="11 12">DSM 23562</strain>
    </source>
</reference>
<dbReference type="EC" id="2.3.1.274" evidence="8 10"/>
<dbReference type="PANTHER" id="PTHR30100">
    <property type="entry name" value="FATTY ACID/PHOSPHOLIPID SYNTHESIS PROTEIN PLSX"/>
    <property type="match status" value="1"/>
</dbReference>
<dbReference type="UniPathway" id="UPA00085"/>
<keyword evidence="5 10" id="KW-0443">Lipid metabolism</keyword>
<comment type="subcellular location">
    <subcellularLocation>
        <location evidence="10">Cytoplasm</location>
    </subcellularLocation>
    <text evidence="10">Associated with the membrane possibly through PlsY.</text>
</comment>
<evidence type="ECO:0000256" key="2">
    <source>
        <dbReference type="ARBA" id="ARBA00022490"/>
    </source>
</evidence>
<dbReference type="AlphaFoldDB" id="A0A7W9SQR8"/>
<proteinExistence type="inferred from homology"/>
<keyword evidence="11" id="KW-0012">Acyltransferase</keyword>
<dbReference type="SUPFAM" id="SSF53659">
    <property type="entry name" value="Isocitrate/Isopropylmalate dehydrogenase-like"/>
    <property type="match status" value="1"/>
</dbReference>
<evidence type="ECO:0000256" key="10">
    <source>
        <dbReference type="HAMAP-Rule" id="MF_00019"/>
    </source>
</evidence>
<comment type="similarity">
    <text evidence="10">Belongs to the PlsX family.</text>
</comment>
<keyword evidence="4 10" id="KW-0808">Transferase</keyword>
<evidence type="ECO:0000256" key="4">
    <source>
        <dbReference type="ARBA" id="ARBA00022679"/>
    </source>
</evidence>
<dbReference type="GO" id="GO:0043811">
    <property type="term" value="F:phosphate:acyl-[acyl carrier protein] acyltransferase activity"/>
    <property type="evidence" value="ECO:0007669"/>
    <property type="project" value="UniProtKB-UniRule"/>
</dbReference>
<sequence length="340" mass="35393">MPEMISIALDAVGGDHAPAEVVRGAVDFVRSEIGEGVRVLLVGDAQVIAAELVACDADGDTRLPIVHAPQVVTMEEHPMEAIRKKPESSIALCAKLVKNGEAQATLSAGNTGACMLAALLIIERLPGISRPPIASLLPTETGRHCLLVDAGSNVDCQPSHLADFALLGALYAERVMGISSPSVALLSNGEEDTKGNELVKKARPLLQALPINFVGNIESNHLFEGGVDVIVADGFEGNILLKAAEGMGKLAIVHVQRTLAEAQTDGERAVLKSALKKLIAAGDYAEYGGAPLLGVNGLSLIAHGRSNARAIFSGLRLATQAVRSGYVNAVKSALEGMPKE</sequence>
<protein>
    <recommendedName>
        <fullName evidence="8 10">Phosphate acyltransferase</fullName>
        <ecNumber evidence="8 10">2.3.1.274</ecNumber>
    </recommendedName>
    <alternativeName>
        <fullName evidence="10">Acyl-ACP phosphotransacylase</fullName>
    </alternativeName>
    <alternativeName>
        <fullName evidence="10">Acyl-[acyl-carrier-protein]--phosphate acyltransferase</fullName>
    </alternativeName>
    <alternativeName>
        <fullName evidence="10">Phosphate-acyl-ACP acyltransferase</fullName>
    </alternativeName>
</protein>
<dbReference type="PIRSF" id="PIRSF002465">
    <property type="entry name" value="Phsphlp_syn_PlsX"/>
    <property type="match status" value="1"/>
</dbReference>
<keyword evidence="2 10" id="KW-0963">Cytoplasm</keyword>
<dbReference type="Gene3D" id="3.40.718.10">
    <property type="entry name" value="Isopropylmalate Dehydrogenase"/>
    <property type="match status" value="1"/>
</dbReference>
<dbReference type="PANTHER" id="PTHR30100:SF1">
    <property type="entry name" value="PHOSPHATE ACYLTRANSFERASE"/>
    <property type="match status" value="1"/>
</dbReference>
<comment type="subunit">
    <text evidence="9 10">Homodimer. Probably interacts with PlsY.</text>
</comment>
<evidence type="ECO:0000256" key="6">
    <source>
        <dbReference type="ARBA" id="ARBA00023209"/>
    </source>
</evidence>
<evidence type="ECO:0000256" key="9">
    <source>
        <dbReference type="ARBA" id="ARBA00046608"/>
    </source>
</evidence>
<keyword evidence="7 10" id="KW-1208">Phospholipid metabolism</keyword>
<evidence type="ECO:0000313" key="11">
    <source>
        <dbReference type="EMBL" id="MBB6050484.1"/>
    </source>
</evidence>
<gene>
    <name evidence="10" type="primary">plsX</name>
    <name evidence="11" type="ORF">HNQ39_002275</name>
</gene>
<accession>A0A7W9SQR8</accession>
<dbReference type="HAMAP" id="MF_00019">
    <property type="entry name" value="PlsX"/>
    <property type="match status" value="1"/>
</dbReference>
<dbReference type="InterPro" id="IPR012281">
    <property type="entry name" value="Phospholipid_synth_PlsX-like"/>
</dbReference>
<comment type="function">
    <text evidence="10">Catalyzes the reversible formation of acyl-phosphate (acyl-PO(4)) from acyl-[acyl-carrier-protein] (acyl-ACP). This enzyme utilizes acyl-ACP as fatty acyl donor, but not acyl-CoA.</text>
</comment>
<dbReference type="GO" id="GO:0006633">
    <property type="term" value="P:fatty acid biosynthetic process"/>
    <property type="evidence" value="ECO:0007669"/>
    <property type="project" value="UniProtKB-UniRule"/>
</dbReference>
<dbReference type="Proteomes" id="UP000520814">
    <property type="component" value="Unassembled WGS sequence"/>
</dbReference>
<keyword evidence="6 10" id="KW-0594">Phospholipid biosynthesis</keyword>
<keyword evidence="3 10" id="KW-0444">Lipid biosynthesis</keyword>
<dbReference type="GO" id="GO:0005737">
    <property type="term" value="C:cytoplasm"/>
    <property type="evidence" value="ECO:0007669"/>
    <property type="project" value="UniProtKB-SubCell"/>
</dbReference>
<evidence type="ECO:0000256" key="8">
    <source>
        <dbReference type="ARBA" id="ARBA00024069"/>
    </source>
</evidence>
<evidence type="ECO:0000256" key="7">
    <source>
        <dbReference type="ARBA" id="ARBA00023264"/>
    </source>
</evidence>
<evidence type="ECO:0000256" key="5">
    <source>
        <dbReference type="ARBA" id="ARBA00023098"/>
    </source>
</evidence>
<organism evidence="11 12">
    <name type="scientific">Armatimonas rosea</name>
    <dbReference type="NCBI Taxonomy" id="685828"/>
    <lineage>
        <taxon>Bacteria</taxon>
        <taxon>Bacillati</taxon>
        <taxon>Armatimonadota</taxon>
        <taxon>Armatimonadia</taxon>
        <taxon>Armatimonadales</taxon>
        <taxon>Armatimonadaceae</taxon>
        <taxon>Armatimonas</taxon>
    </lineage>
</organism>
<dbReference type="GO" id="GO:0008654">
    <property type="term" value="P:phospholipid biosynthetic process"/>
    <property type="evidence" value="ECO:0007669"/>
    <property type="project" value="UniProtKB-KW"/>
</dbReference>
<keyword evidence="12" id="KW-1185">Reference proteome</keyword>
<name>A0A7W9SQR8_ARMRO</name>
<evidence type="ECO:0000256" key="1">
    <source>
        <dbReference type="ARBA" id="ARBA00001232"/>
    </source>
</evidence>
<dbReference type="InterPro" id="IPR003664">
    <property type="entry name" value="FA_synthesis"/>
</dbReference>
<evidence type="ECO:0000313" key="12">
    <source>
        <dbReference type="Proteomes" id="UP000520814"/>
    </source>
</evidence>
<dbReference type="NCBIfam" id="TIGR00182">
    <property type="entry name" value="plsX"/>
    <property type="match status" value="1"/>
</dbReference>
<comment type="pathway">
    <text evidence="10">Lipid metabolism; phospholipid metabolism.</text>
</comment>
<comment type="caution">
    <text evidence="11">The sequence shown here is derived from an EMBL/GenBank/DDBJ whole genome shotgun (WGS) entry which is preliminary data.</text>
</comment>
<dbReference type="Pfam" id="PF02504">
    <property type="entry name" value="FA_synthesis"/>
    <property type="match status" value="1"/>
</dbReference>
<evidence type="ECO:0000256" key="3">
    <source>
        <dbReference type="ARBA" id="ARBA00022516"/>
    </source>
</evidence>
<comment type="catalytic activity">
    <reaction evidence="1 10">
        <text>a fatty acyl-[ACP] + phosphate = an acyl phosphate + holo-[ACP]</text>
        <dbReference type="Rhea" id="RHEA:42292"/>
        <dbReference type="Rhea" id="RHEA-COMP:9685"/>
        <dbReference type="Rhea" id="RHEA-COMP:14125"/>
        <dbReference type="ChEBI" id="CHEBI:43474"/>
        <dbReference type="ChEBI" id="CHEBI:59918"/>
        <dbReference type="ChEBI" id="CHEBI:64479"/>
        <dbReference type="ChEBI" id="CHEBI:138651"/>
        <dbReference type="EC" id="2.3.1.274"/>
    </reaction>
</comment>